<sequence>MLAPALEAVAGHPVDPAVRSSPHADLATDRRLGVAPVAAPERVVID</sequence>
<protein>
    <submittedName>
        <fullName evidence="1">Uncharacterized protein</fullName>
    </submittedName>
</protein>
<dbReference type="EMBL" id="VIWY01000002">
    <property type="protein sequence ID" value="TWG23636.1"/>
    <property type="molecule type" value="Genomic_DNA"/>
</dbReference>
<comment type="caution">
    <text evidence="1">The sequence shown here is derived from an EMBL/GenBank/DDBJ whole genome shotgun (WGS) entry which is preliminary data.</text>
</comment>
<keyword evidence="2" id="KW-1185">Reference proteome</keyword>
<accession>A0A561WIF0</accession>
<dbReference type="Proteomes" id="UP000320239">
    <property type="component" value="Unassembled WGS sequence"/>
</dbReference>
<organism evidence="1 2">
    <name type="scientific">Actinoplanes teichomyceticus</name>
    <dbReference type="NCBI Taxonomy" id="1867"/>
    <lineage>
        <taxon>Bacteria</taxon>
        <taxon>Bacillati</taxon>
        <taxon>Actinomycetota</taxon>
        <taxon>Actinomycetes</taxon>
        <taxon>Micromonosporales</taxon>
        <taxon>Micromonosporaceae</taxon>
        <taxon>Actinoplanes</taxon>
    </lineage>
</organism>
<gene>
    <name evidence="1" type="ORF">FHX34_102185</name>
</gene>
<reference evidence="1 2" key="1">
    <citation type="submission" date="2019-06" db="EMBL/GenBank/DDBJ databases">
        <title>Sequencing the genomes of 1000 actinobacteria strains.</title>
        <authorList>
            <person name="Klenk H.-P."/>
        </authorList>
    </citation>
    <scope>NUCLEOTIDE SEQUENCE [LARGE SCALE GENOMIC DNA]</scope>
    <source>
        <strain evidence="1 2">DSM 43866</strain>
    </source>
</reference>
<name>A0A561WIF0_ACTTI</name>
<dbReference type="RefSeq" id="WP_239082223.1">
    <property type="nucleotide sequence ID" value="NZ_BOMX01000034.1"/>
</dbReference>
<proteinExistence type="predicted"/>
<evidence type="ECO:0000313" key="1">
    <source>
        <dbReference type="EMBL" id="TWG23636.1"/>
    </source>
</evidence>
<dbReference type="AlphaFoldDB" id="A0A561WIF0"/>
<evidence type="ECO:0000313" key="2">
    <source>
        <dbReference type="Proteomes" id="UP000320239"/>
    </source>
</evidence>